<dbReference type="InterPro" id="IPR051544">
    <property type="entry name" value="TPS_OM_transporter"/>
</dbReference>
<protein>
    <submittedName>
        <fullName evidence="7">Hemolysin activation/secretion protein</fullName>
    </submittedName>
</protein>
<dbReference type="Pfam" id="PF17287">
    <property type="entry name" value="POTRA_3"/>
    <property type="match status" value="1"/>
</dbReference>
<dbReference type="Pfam" id="PF03865">
    <property type="entry name" value="ShlB"/>
    <property type="match status" value="1"/>
</dbReference>
<feature type="domain" description="Haemolysin activator HlyB C-terminal" evidence="4">
    <location>
        <begin position="239"/>
        <end position="554"/>
    </location>
</feature>
<keyword evidence="3" id="KW-0998">Cell outer membrane</keyword>
<evidence type="ECO:0000313" key="7">
    <source>
        <dbReference type="EMBL" id="PRC90619.1"/>
    </source>
</evidence>
<dbReference type="PANTHER" id="PTHR34597">
    <property type="entry name" value="SLR1661 PROTEIN"/>
    <property type="match status" value="1"/>
</dbReference>
<dbReference type="EMBL" id="PUGF01000043">
    <property type="protein sequence ID" value="PRC90619.1"/>
    <property type="molecule type" value="Genomic_DNA"/>
</dbReference>
<evidence type="ECO:0000256" key="1">
    <source>
        <dbReference type="ARBA" id="ARBA00022452"/>
    </source>
</evidence>
<comment type="caution">
    <text evidence="7">The sequence shown here is derived from an EMBL/GenBank/DDBJ whole genome shotgun (WGS) entry which is preliminary data.</text>
</comment>
<feature type="domain" description="ShlB POTRA" evidence="6">
    <location>
        <begin position="182"/>
        <end position="234"/>
    </location>
</feature>
<dbReference type="RefSeq" id="WP_165795082.1">
    <property type="nucleotide sequence ID" value="NZ_PUGF01000043.1"/>
</dbReference>
<dbReference type="GO" id="GO:0008320">
    <property type="term" value="F:protein transmembrane transporter activity"/>
    <property type="evidence" value="ECO:0007669"/>
    <property type="project" value="TreeGrafter"/>
</dbReference>
<dbReference type="InterPro" id="IPR027282">
    <property type="entry name" value="TPS"/>
</dbReference>
<reference evidence="7 8" key="1">
    <citation type="submission" date="2018-02" db="EMBL/GenBank/DDBJ databases">
        <title>Solimicrobium silvestre gen. nov., sp. nov., isolated from alpine forest soil.</title>
        <authorList>
            <person name="Margesin R."/>
            <person name="Albuquerque L."/>
            <person name="Zhang D.-C."/>
            <person name="Froufe H.J.C."/>
            <person name="Severino R."/>
            <person name="Roxo I."/>
            <person name="Egas C."/>
            <person name="Da Costa M.S."/>
        </authorList>
    </citation>
    <scope>NUCLEOTIDE SEQUENCE [LARGE SCALE GENOMIC DNA]</scope>
    <source>
        <strain evidence="7 8">S20-91</strain>
    </source>
</reference>
<evidence type="ECO:0000256" key="2">
    <source>
        <dbReference type="ARBA" id="ARBA00022692"/>
    </source>
</evidence>
<organism evidence="7 8">
    <name type="scientific">Solimicrobium silvestre</name>
    <dbReference type="NCBI Taxonomy" id="2099400"/>
    <lineage>
        <taxon>Bacteria</taxon>
        <taxon>Pseudomonadati</taxon>
        <taxon>Pseudomonadota</taxon>
        <taxon>Betaproteobacteria</taxon>
        <taxon>Burkholderiales</taxon>
        <taxon>Oxalobacteraceae</taxon>
        <taxon>Solimicrobium</taxon>
    </lineage>
</organism>
<evidence type="ECO:0000256" key="3">
    <source>
        <dbReference type="ARBA" id="ARBA00023237"/>
    </source>
</evidence>
<evidence type="ECO:0000313" key="8">
    <source>
        <dbReference type="Proteomes" id="UP000237839"/>
    </source>
</evidence>
<gene>
    <name evidence="7" type="ORF">S2091_4670</name>
</gene>
<keyword evidence="2" id="KW-0812">Transmembrane</keyword>
<keyword evidence="1" id="KW-0472">Membrane</keyword>
<dbReference type="Pfam" id="PF08479">
    <property type="entry name" value="POTRA_2"/>
    <property type="match status" value="1"/>
</dbReference>
<dbReference type="InterPro" id="IPR035251">
    <property type="entry name" value="ShlB_POTRA"/>
</dbReference>
<dbReference type="GO" id="GO:0098046">
    <property type="term" value="C:type V protein secretion system complex"/>
    <property type="evidence" value="ECO:0007669"/>
    <property type="project" value="TreeGrafter"/>
</dbReference>
<dbReference type="PANTHER" id="PTHR34597:SF3">
    <property type="entry name" value="OUTER MEMBRANE TRANSPORTER CDIB"/>
    <property type="match status" value="1"/>
</dbReference>
<dbReference type="AlphaFoldDB" id="A0A2S9GSB9"/>
<proteinExistence type="predicted"/>
<name>A0A2S9GSB9_9BURK</name>
<evidence type="ECO:0000259" key="6">
    <source>
        <dbReference type="Pfam" id="PF17287"/>
    </source>
</evidence>
<evidence type="ECO:0000259" key="5">
    <source>
        <dbReference type="Pfam" id="PF08479"/>
    </source>
</evidence>
<sequence>MSFYSNTANQWPTRFANLFGLLTLLACTAPEARSQIIQTPASEEQRRRAQADAEERQRLLREPSVELRTPILPSSETTEILVLPGESPCFTIHQLSLTVSPQLSREAKIAGASELALDPFFFAQEYLQQYKNVCVGKDGLNLIIKRLTNLILQKGYSTTRVGISEQDLSTGVLTLTLVPGLIHSIHFTDSSSYGTWRNAFPTGPGKLLNLRDLEQGLEQMKRVPFQDVDMQIVPTDEAGESDVILNTNRTKAWKLTATLDNSGAKGTGQLQAGGNFSLDNLFGLSDLFNIGINTDADRKGDQRGTNGHNLYYSLPFGYWNYSISASDYDYHQEIAGNNQTFVSSGKSKNAEFKINQLIQRDQTQKNSWQLKIGKRWSRSFIDEAEIDVQKRNITFVELGWIHKHYFGNAQLDLTLANRWGTSWLGGKADLEGRNTDEPTFTYALQTIDATLTAPFQIANQPLRYIGTLRGQTSHSALYLADQFSIGGRYTVRGFDGELTLTAERGFYLRNELDIPIANSGQSAYIGMDFGKVYGSSAQYLIGDKLAGTTLGIRGAYHGFMYDLFSSWPVNKPAQFKTATPSVGFNLTFQY</sequence>
<feature type="domain" description="Polypeptide-transport-associated ShlB-type" evidence="5">
    <location>
        <begin position="123"/>
        <end position="180"/>
    </location>
</feature>
<keyword evidence="8" id="KW-1185">Reference proteome</keyword>
<dbReference type="PIRSF" id="PIRSF029745">
    <property type="entry name" value="FhaC"/>
    <property type="match status" value="1"/>
</dbReference>
<accession>A0A2S9GSB9</accession>
<dbReference type="InterPro" id="IPR013686">
    <property type="entry name" value="Polypept-transport_assoc_ShlB"/>
</dbReference>
<dbReference type="Proteomes" id="UP000237839">
    <property type="component" value="Unassembled WGS sequence"/>
</dbReference>
<dbReference type="GO" id="GO:0046819">
    <property type="term" value="P:protein secretion by the type V secretion system"/>
    <property type="evidence" value="ECO:0007669"/>
    <property type="project" value="TreeGrafter"/>
</dbReference>
<evidence type="ECO:0000259" key="4">
    <source>
        <dbReference type="Pfam" id="PF03865"/>
    </source>
</evidence>
<dbReference type="InterPro" id="IPR005565">
    <property type="entry name" value="Hemolysn_activator_HlyB_C"/>
</dbReference>
<dbReference type="Gene3D" id="3.10.20.310">
    <property type="entry name" value="membrane protein fhac"/>
    <property type="match status" value="1"/>
</dbReference>
<dbReference type="Gene3D" id="2.40.160.50">
    <property type="entry name" value="membrane protein fhac: a member of the omp85/tpsb transporter family"/>
    <property type="match status" value="1"/>
</dbReference>
<keyword evidence="1" id="KW-1134">Transmembrane beta strand</keyword>